<evidence type="ECO:0000313" key="6">
    <source>
        <dbReference type="Proteomes" id="UP000554482"/>
    </source>
</evidence>
<dbReference type="PIRSF" id="PIRSF017811">
    <property type="entry name" value="CDK_inhib_pln"/>
    <property type="match status" value="1"/>
</dbReference>
<evidence type="ECO:0000256" key="3">
    <source>
        <dbReference type="SAM" id="MobiDB-lite"/>
    </source>
</evidence>
<protein>
    <submittedName>
        <fullName evidence="5">Cyclin-dependent kinase inhibitor</fullName>
    </submittedName>
</protein>
<dbReference type="EMBL" id="JABWDY010022655">
    <property type="protein sequence ID" value="KAF5191579.1"/>
    <property type="molecule type" value="Genomic_DNA"/>
</dbReference>
<dbReference type="Pfam" id="PF02234">
    <property type="entry name" value="CDI"/>
    <property type="match status" value="1"/>
</dbReference>
<evidence type="ECO:0000313" key="5">
    <source>
        <dbReference type="EMBL" id="KAF5191579.1"/>
    </source>
</evidence>
<dbReference type="InterPro" id="IPR044898">
    <property type="entry name" value="CDI_dom_sf"/>
</dbReference>
<feature type="domain" description="Cyclin-dependent kinase inhibitor" evidence="4">
    <location>
        <begin position="126"/>
        <end position="169"/>
    </location>
</feature>
<dbReference type="PANTHER" id="PTHR46776">
    <property type="entry name" value="CYCLIN-DEPENDENT KINASE INHIBITOR 4-RELATED"/>
    <property type="match status" value="1"/>
</dbReference>
<organism evidence="5 6">
    <name type="scientific">Thalictrum thalictroides</name>
    <name type="common">Rue-anemone</name>
    <name type="synonym">Anemone thalictroides</name>
    <dbReference type="NCBI Taxonomy" id="46969"/>
    <lineage>
        <taxon>Eukaryota</taxon>
        <taxon>Viridiplantae</taxon>
        <taxon>Streptophyta</taxon>
        <taxon>Embryophyta</taxon>
        <taxon>Tracheophyta</taxon>
        <taxon>Spermatophyta</taxon>
        <taxon>Magnoliopsida</taxon>
        <taxon>Ranunculales</taxon>
        <taxon>Ranunculaceae</taxon>
        <taxon>Thalictroideae</taxon>
        <taxon>Thalictrum</taxon>
    </lineage>
</organism>
<proteinExistence type="inferred from homology"/>
<dbReference type="Gene3D" id="4.10.365.10">
    <property type="entry name" value="p27"/>
    <property type="match status" value="1"/>
</dbReference>
<feature type="region of interest" description="Disordered" evidence="3">
    <location>
        <begin position="64"/>
        <end position="136"/>
    </location>
</feature>
<keyword evidence="6" id="KW-1185">Reference proteome</keyword>
<dbReference type="GO" id="GO:0004861">
    <property type="term" value="F:cyclin-dependent protein serine/threonine kinase inhibitor activity"/>
    <property type="evidence" value="ECO:0007669"/>
    <property type="project" value="InterPro"/>
</dbReference>
<evidence type="ECO:0000259" key="4">
    <source>
        <dbReference type="Pfam" id="PF02234"/>
    </source>
</evidence>
<accession>A0A7J6W2I0</accession>
<dbReference type="GO" id="GO:0005634">
    <property type="term" value="C:nucleus"/>
    <property type="evidence" value="ECO:0007669"/>
    <property type="project" value="InterPro"/>
</dbReference>
<reference evidence="5 6" key="1">
    <citation type="submission" date="2020-06" db="EMBL/GenBank/DDBJ databases">
        <title>Transcriptomic and genomic resources for Thalictrum thalictroides and T. hernandezii: Facilitating candidate gene discovery in an emerging model plant lineage.</title>
        <authorList>
            <person name="Arias T."/>
            <person name="Riano-Pachon D.M."/>
            <person name="Di Stilio V.S."/>
        </authorList>
    </citation>
    <scope>NUCLEOTIDE SEQUENCE [LARGE SCALE GENOMIC DNA]</scope>
    <source>
        <strain evidence="6">cv. WT478/WT964</strain>
        <tissue evidence="5">Leaves</tissue>
    </source>
</reference>
<evidence type="ECO:0000256" key="1">
    <source>
        <dbReference type="ARBA" id="ARBA00010274"/>
    </source>
</evidence>
<comment type="similarity">
    <text evidence="1">Belongs to the CDI family. ICK/KRP subfamily.</text>
</comment>
<dbReference type="InterPro" id="IPR044275">
    <property type="entry name" value="KRP"/>
</dbReference>
<dbReference type="GO" id="GO:0051726">
    <property type="term" value="P:regulation of cell cycle"/>
    <property type="evidence" value="ECO:0007669"/>
    <property type="project" value="InterPro"/>
</dbReference>
<feature type="compositionally biased region" description="Basic and acidic residues" evidence="3">
    <location>
        <begin position="115"/>
        <end position="125"/>
    </location>
</feature>
<gene>
    <name evidence="5" type="ORF">FRX31_018833</name>
</gene>
<dbReference type="OrthoDB" id="9940972at2759"/>
<keyword evidence="2" id="KW-0649">Protein kinase inhibitor</keyword>
<dbReference type="InterPro" id="IPR003175">
    <property type="entry name" value="CDI_dom"/>
</dbReference>
<dbReference type="AlphaFoldDB" id="A0A7J6W2I0"/>
<evidence type="ECO:0000256" key="2">
    <source>
        <dbReference type="ARBA" id="ARBA00023013"/>
    </source>
</evidence>
<comment type="caution">
    <text evidence="5">The sequence shown here is derived from an EMBL/GenBank/DDBJ whole genome shotgun (WGS) entry which is preliminary data.</text>
</comment>
<name>A0A7J6W2I0_THATH</name>
<dbReference type="Proteomes" id="UP000554482">
    <property type="component" value="Unassembled WGS sequence"/>
</dbReference>
<sequence>MRKSKGIGCEVEVIELTQGMRITRARARTLAMESAAKTTTNKRKFDSIELEQCRNNRRRLLRRRRTRSETLLRNSGEEDIPTTRCSSNGSKIPSYREESTTNNLESMERPSVSRNNDDERSEKSSPTEAEIDDFFSLPEKEEERRFANKYNYDIAKDVPLNGRYEWVRLKP</sequence>